<reference evidence="2 3" key="1">
    <citation type="submission" date="2019-03" db="EMBL/GenBank/DDBJ databases">
        <title>Deep-cultivation of Planctomycetes and their phenomic and genomic characterization uncovers novel biology.</title>
        <authorList>
            <person name="Wiegand S."/>
            <person name="Jogler M."/>
            <person name="Boedeker C."/>
            <person name="Pinto D."/>
            <person name="Vollmers J."/>
            <person name="Rivas-Marin E."/>
            <person name="Kohn T."/>
            <person name="Peeters S.H."/>
            <person name="Heuer A."/>
            <person name="Rast P."/>
            <person name="Oberbeckmann S."/>
            <person name="Bunk B."/>
            <person name="Jeske O."/>
            <person name="Meyerdierks A."/>
            <person name="Storesund J.E."/>
            <person name="Kallscheuer N."/>
            <person name="Luecker S."/>
            <person name="Lage O.M."/>
            <person name="Pohl T."/>
            <person name="Merkel B.J."/>
            <person name="Hornburger P."/>
            <person name="Mueller R.-W."/>
            <person name="Bruemmer F."/>
            <person name="Labrenz M."/>
            <person name="Spormann A.M."/>
            <person name="Op den Camp H."/>
            <person name="Overmann J."/>
            <person name="Amann R."/>
            <person name="Jetten M.S.M."/>
            <person name="Mascher T."/>
            <person name="Medema M.H."/>
            <person name="Devos D.P."/>
            <person name="Kaster A.-K."/>
            <person name="Ovreas L."/>
            <person name="Rohde M."/>
            <person name="Galperin M.Y."/>
            <person name="Jogler C."/>
        </authorList>
    </citation>
    <scope>NUCLEOTIDE SEQUENCE [LARGE SCALE GENOMIC DNA]</scope>
    <source>
        <strain evidence="2 3">Enr10</strain>
    </source>
</reference>
<sequence>MQEPQKIDRSTWMHLVGAVGFSIFVVLYFSQLLTPDGFQNWSAGAFWGFSLFIFLFVIPAAAWLLNLAFTREPFVVVGPEFIELYSYRSPRQKPLRIEAVDLLNVDTNWVKGGGDQHSDLIFFLAEEAYERLHSLKLWRRRDPQIRAVFWNFTNAQLNPAQAVQLIKEQLQLPLEAPEDPYEPA</sequence>
<keyword evidence="1" id="KW-1133">Transmembrane helix</keyword>
<accession>A0A517QC08</accession>
<dbReference type="EMBL" id="CP037421">
    <property type="protein sequence ID" value="QDT29163.1"/>
    <property type="molecule type" value="Genomic_DNA"/>
</dbReference>
<feature type="transmembrane region" description="Helical" evidence="1">
    <location>
        <begin position="12"/>
        <end position="33"/>
    </location>
</feature>
<evidence type="ECO:0000313" key="3">
    <source>
        <dbReference type="Proteomes" id="UP000315647"/>
    </source>
</evidence>
<dbReference type="Proteomes" id="UP000315647">
    <property type="component" value="Chromosome"/>
</dbReference>
<name>A0A517QC08_9PLAN</name>
<keyword evidence="3" id="KW-1185">Reference proteome</keyword>
<evidence type="ECO:0000256" key="1">
    <source>
        <dbReference type="SAM" id="Phobius"/>
    </source>
</evidence>
<keyword evidence="1" id="KW-0812">Transmembrane</keyword>
<dbReference type="RefSeq" id="WP_145451367.1">
    <property type="nucleotide sequence ID" value="NZ_CP037421.1"/>
</dbReference>
<keyword evidence="1" id="KW-0472">Membrane</keyword>
<proteinExistence type="predicted"/>
<evidence type="ECO:0000313" key="2">
    <source>
        <dbReference type="EMBL" id="QDT29163.1"/>
    </source>
</evidence>
<feature type="transmembrane region" description="Helical" evidence="1">
    <location>
        <begin position="45"/>
        <end position="65"/>
    </location>
</feature>
<dbReference type="AlphaFoldDB" id="A0A517QC08"/>
<protein>
    <submittedName>
        <fullName evidence="2">Uncharacterized protein</fullName>
    </submittedName>
</protein>
<gene>
    <name evidence="2" type="ORF">Enr10x_45120</name>
</gene>
<organism evidence="2 3">
    <name type="scientific">Gimesia panareensis</name>
    <dbReference type="NCBI Taxonomy" id="2527978"/>
    <lineage>
        <taxon>Bacteria</taxon>
        <taxon>Pseudomonadati</taxon>
        <taxon>Planctomycetota</taxon>
        <taxon>Planctomycetia</taxon>
        <taxon>Planctomycetales</taxon>
        <taxon>Planctomycetaceae</taxon>
        <taxon>Gimesia</taxon>
    </lineage>
</organism>